<sequence>MASSPGSPVYSSYCDVFTFSAFLPGVVVRVPLSSSRDAGAALHEIRDPLMQWLGTHVDPEGIIKSSKLSLKFVSSCAPEVEITPSSLPVITDTEAFSSESFNLEIYRQNLQTRQLGKVILFAEVTPTTMSLLDGCVVNSVVLRIHSASGRGAGGVTTSEVEGVLGELKRRKRRPFGMSLEKRALWKNIM</sequence>
<dbReference type="GO" id="GO:0005737">
    <property type="term" value="C:cytoplasm"/>
    <property type="evidence" value="ECO:0007669"/>
    <property type="project" value="TreeGrafter"/>
</dbReference>
<dbReference type="GO" id="GO:0004077">
    <property type="term" value="F:biotin--[biotin carboxyl-carrier protein] ligase activity"/>
    <property type="evidence" value="ECO:0007669"/>
    <property type="project" value="TreeGrafter"/>
</dbReference>
<dbReference type="Proteomes" id="UP000011518">
    <property type="component" value="Unassembled WGS sequence"/>
</dbReference>
<dbReference type="AlphaFoldDB" id="L9KZE8"/>
<keyword evidence="1" id="KW-0436">Ligase</keyword>
<dbReference type="PANTHER" id="PTHR12835">
    <property type="entry name" value="BIOTIN PROTEIN LIGASE"/>
    <property type="match status" value="1"/>
</dbReference>
<keyword evidence="2" id="KW-1185">Reference proteome</keyword>
<proteinExistence type="predicted"/>
<name>L9KZE8_TUPCH</name>
<dbReference type="STRING" id="246437.L9KZE8"/>
<reference evidence="2" key="1">
    <citation type="submission" date="2012-07" db="EMBL/GenBank/DDBJ databases">
        <title>Genome of the Chinese tree shrew, a rising model animal genetically related to primates.</title>
        <authorList>
            <person name="Zhang G."/>
            <person name="Fan Y."/>
            <person name="Yao Y."/>
            <person name="Huang Z."/>
        </authorList>
    </citation>
    <scope>NUCLEOTIDE SEQUENCE [LARGE SCALE GENOMIC DNA]</scope>
</reference>
<dbReference type="EMBL" id="KB320597">
    <property type="protein sequence ID" value="ELW67879.1"/>
    <property type="molecule type" value="Genomic_DNA"/>
</dbReference>
<dbReference type="InParanoid" id="L9KZE8"/>
<protein>
    <submittedName>
        <fullName evidence="1">Biotin--protein ligase</fullName>
    </submittedName>
</protein>
<evidence type="ECO:0000313" key="2">
    <source>
        <dbReference type="Proteomes" id="UP000011518"/>
    </source>
</evidence>
<reference evidence="2" key="2">
    <citation type="journal article" date="2013" name="Nat. Commun.">
        <title>Genome of the Chinese tree shrew.</title>
        <authorList>
            <person name="Fan Y."/>
            <person name="Huang Z.Y."/>
            <person name="Cao C.C."/>
            <person name="Chen C.S."/>
            <person name="Chen Y.X."/>
            <person name="Fan D.D."/>
            <person name="He J."/>
            <person name="Hou H.L."/>
            <person name="Hu L."/>
            <person name="Hu X.T."/>
            <person name="Jiang X.T."/>
            <person name="Lai R."/>
            <person name="Lang Y.S."/>
            <person name="Liang B."/>
            <person name="Liao S.G."/>
            <person name="Mu D."/>
            <person name="Ma Y.Y."/>
            <person name="Niu Y.Y."/>
            <person name="Sun X.Q."/>
            <person name="Xia J.Q."/>
            <person name="Xiao J."/>
            <person name="Xiong Z.Q."/>
            <person name="Xu L."/>
            <person name="Yang L."/>
            <person name="Zhang Y."/>
            <person name="Zhao W."/>
            <person name="Zhao X.D."/>
            <person name="Zheng Y.T."/>
            <person name="Zhou J.M."/>
            <person name="Zhu Y.B."/>
            <person name="Zhang G.J."/>
            <person name="Wang J."/>
            <person name="Yao Y.G."/>
        </authorList>
    </citation>
    <scope>NUCLEOTIDE SEQUENCE [LARGE SCALE GENOMIC DNA]</scope>
</reference>
<dbReference type="PANTHER" id="PTHR12835:SF5">
    <property type="entry name" value="BIOTIN--PROTEIN LIGASE"/>
    <property type="match status" value="1"/>
</dbReference>
<organism evidence="1 2">
    <name type="scientific">Tupaia chinensis</name>
    <name type="common">Chinese tree shrew</name>
    <name type="synonym">Tupaia belangeri chinensis</name>
    <dbReference type="NCBI Taxonomy" id="246437"/>
    <lineage>
        <taxon>Eukaryota</taxon>
        <taxon>Metazoa</taxon>
        <taxon>Chordata</taxon>
        <taxon>Craniata</taxon>
        <taxon>Vertebrata</taxon>
        <taxon>Euteleostomi</taxon>
        <taxon>Mammalia</taxon>
        <taxon>Eutheria</taxon>
        <taxon>Euarchontoglires</taxon>
        <taxon>Scandentia</taxon>
        <taxon>Tupaiidae</taxon>
        <taxon>Tupaia</taxon>
    </lineage>
</organism>
<gene>
    <name evidence="1" type="ORF">TREES_T100007503</name>
</gene>
<evidence type="ECO:0000313" key="1">
    <source>
        <dbReference type="EMBL" id="ELW67879.1"/>
    </source>
</evidence>
<accession>L9KZE8</accession>